<dbReference type="InterPro" id="IPR014975">
    <property type="entry name" value="DUF1836"/>
</dbReference>
<sequence length="246" mass="27756">MELFQLSRARMAELLFALRGEGEKIPKAVLQEAWKSGHLTNIYGKKLEIFIETDMPAVFEKIMRQTPPVPGFSVNEIVSLGNQIEYTNLSSTAVQNWVKREMRELVGTPQAGKKYTIDQAAILFIVEDLKSALDFGSIRKILTLLFNNPEDRTDDVIDPIIFYAGYAGIFEKVHPQKLAEGTAQFQVEQEIRRESASIVEGYTNLTRPQREIVSNVLTTAALTVLSAYYKTLTRKYVSATLFLNGE</sequence>
<proteinExistence type="predicted"/>
<dbReference type="PANTHER" id="PTHR40056:SF1">
    <property type="entry name" value="DUF1836 DOMAIN-CONTAINING PROTEIN"/>
    <property type="match status" value="1"/>
</dbReference>
<dbReference type="AlphaFoldDB" id="A0A5D4R3H3"/>
<evidence type="ECO:0000313" key="2">
    <source>
        <dbReference type="Proteomes" id="UP000322139"/>
    </source>
</evidence>
<dbReference type="EMBL" id="VTER01000009">
    <property type="protein sequence ID" value="TYS45917.1"/>
    <property type="molecule type" value="Genomic_DNA"/>
</dbReference>
<accession>A0A5D4R3H3</accession>
<gene>
    <name evidence="1" type="ORF">FZD51_17885</name>
</gene>
<organism evidence="1 2">
    <name type="scientific">Bacillus infantis</name>
    <dbReference type="NCBI Taxonomy" id="324767"/>
    <lineage>
        <taxon>Bacteria</taxon>
        <taxon>Bacillati</taxon>
        <taxon>Bacillota</taxon>
        <taxon>Bacilli</taxon>
        <taxon>Bacillales</taxon>
        <taxon>Bacillaceae</taxon>
        <taxon>Bacillus</taxon>
    </lineage>
</organism>
<protein>
    <submittedName>
        <fullName evidence="1">DUF1836 domain-containing protein</fullName>
    </submittedName>
</protein>
<comment type="caution">
    <text evidence="1">The sequence shown here is derived from an EMBL/GenBank/DDBJ whole genome shotgun (WGS) entry which is preliminary data.</text>
</comment>
<dbReference type="Proteomes" id="UP000322139">
    <property type="component" value="Unassembled WGS sequence"/>
</dbReference>
<dbReference type="Pfam" id="PF08876">
    <property type="entry name" value="DUF1836"/>
    <property type="match status" value="1"/>
</dbReference>
<reference evidence="1 2" key="1">
    <citation type="submission" date="2019-08" db="EMBL/GenBank/DDBJ databases">
        <title>Bacillus genomes from the desert of Cuatro Cienegas, Coahuila.</title>
        <authorList>
            <person name="Olmedo-Alvarez G."/>
        </authorList>
    </citation>
    <scope>NUCLEOTIDE SEQUENCE [LARGE SCALE GENOMIC DNA]</scope>
    <source>
        <strain evidence="1 2">CH446_14T</strain>
    </source>
</reference>
<dbReference type="PANTHER" id="PTHR40056">
    <property type="entry name" value="HYPOTHETICAL CYTOSOLIC PROTEIN"/>
    <property type="match status" value="1"/>
</dbReference>
<name>A0A5D4R3H3_9BACI</name>
<evidence type="ECO:0000313" key="1">
    <source>
        <dbReference type="EMBL" id="TYS45917.1"/>
    </source>
</evidence>
<dbReference type="RefSeq" id="WP_148976017.1">
    <property type="nucleotide sequence ID" value="NZ_JBNIKU010000003.1"/>
</dbReference>